<dbReference type="EMBL" id="JABFUD020000019">
    <property type="protein sequence ID" value="KAI5065422.1"/>
    <property type="molecule type" value="Genomic_DNA"/>
</dbReference>
<evidence type="ECO:0000256" key="1">
    <source>
        <dbReference type="SAM" id="Phobius"/>
    </source>
</evidence>
<dbReference type="InterPro" id="IPR044822">
    <property type="entry name" value="Myb_DNA-bind_4"/>
</dbReference>
<comment type="caution">
    <text evidence="3">The sequence shown here is derived from an EMBL/GenBank/DDBJ whole genome shotgun (WGS) entry which is preliminary data.</text>
</comment>
<reference evidence="3" key="1">
    <citation type="submission" date="2021-01" db="EMBL/GenBank/DDBJ databases">
        <title>Adiantum capillus-veneris genome.</title>
        <authorList>
            <person name="Fang Y."/>
            <person name="Liao Q."/>
        </authorList>
    </citation>
    <scope>NUCLEOTIDE SEQUENCE</scope>
    <source>
        <strain evidence="3">H3</strain>
        <tissue evidence="3">Leaf</tissue>
    </source>
</reference>
<protein>
    <recommendedName>
        <fullName evidence="2">Myb/SANT-like DNA-binding domain-containing protein</fullName>
    </recommendedName>
</protein>
<dbReference type="Proteomes" id="UP000886520">
    <property type="component" value="Chromosome 19"/>
</dbReference>
<evidence type="ECO:0000313" key="4">
    <source>
        <dbReference type="Proteomes" id="UP000886520"/>
    </source>
</evidence>
<dbReference type="PANTHER" id="PTHR33492">
    <property type="entry name" value="OSJNBA0043A12.37 PROTEIN-RELATED"/>
    <property type="match status" value="1"/>
</dbReference>
<dbReference type="OrthoDB" id="1939356at2759"/>
<dbReference type="Gene3D" id="1.10.10.60">
    <property type="entry name" value="Homeodomain-like"/>
    <property type="match status" value="1"/>
</dbReference>
<name>A0A9D4Z989_ADICA</name>
<keyword evidence="1" id="KW-0812">Transmembrane</keyword>
<evidence type="ECO:0000313" key="3">
    <source>
        <dbReference type="EMBL" id="KAI5065422.1"/>
    </source>
</evidence>
<organism evidence="3 4">
    <name type="scientific">Adiantum capillus-veneris</name>
    <name type="common">Maidenhair fern</name>
    <dbReference type="NCBI Taxonomy" id="13818"/>
    <lineage>
        <taxon>Eukaryota</taxon>
        <taxon>Viridiplantae</taxon>
        <taxon>Streptophyta</taxon>
        <taxon>Embryophyta</taxon>
        <taxon>Tracheophyta</taxon>
        <taxon>Polypodiopsida</taxon>
        <taxon>Polypodiidae</taxon>
        <taxon>Polypodiales</taxon>
        <taxon>Pteridineae</taxon>
        <taxon>Pteridaceae</taxon>
        <taxon>Vittarioideae</taxon>
        <taxon>Adiantum</taxon>
    </lineage>
</organism>
<feature type="transmembrane region" description="Helical" evidence="1">
    <location>
        <begin position="311"/>
        <end position="334"/>
    </location>
</feature>
<gene>
    <name evidence="3" type="ORF">GOP47_0020117</name>
</gene>
<feature type="domain" description="Myb/SANT-like DNA-binding" evidence="2">
    <location>
        <begin position="175"/>
        <end position="262"/>
    </location>
</feature>
<keyword evidence="4" id="KW-1185">Reference proteome</keyword>
<sequence>MENFTPDLNTEWCEDDETVPCSQYSPTWGVQSLSFLEPTDKNGQPYFSQGDLEQFPKTPCSQLQHCFSQVDLMQSPKTPYTLNKAATTTRTPLTNIANVTPPQMAQVKGKLKARRGKRAMETTSQPAPPIVKNSPNIPELNYQPMPTNIPKEVIGEAQCNGGKPIQRNMFYASGNWTIKETATLLDARTKLFEDMRDGNLNVIFKTGDERWDFISKYCVQRGVLRSADQCLFHWDSISALFKKVHDYERHIPSGCDSYWKLSANQQEEMKLPRTFLEELYTTMLDRVGKERQLNHDDIVYDTMKDNLGVDFLVATIAYCSLCFIVVMHVVSLYVGDSFESPNKAFGLNKKEDKAFMEEESLSGKKRKRGDKMTVLKKELESTTKRLISFIDNVDARRSKHDDEVIELTKAEFEEAVTLNRKRLALEEESNEALKQIADAFKCFAVHASKHSF</sequence>
<proteinExistence type="predicted"/>
<keyword evidence="1" id="KW-0472">Membrane</keyword>
<dbReference type="AlphaFoldDB" id="A0A9D4Z989"/>
<dbReference type="Pfam" id="PF13837">
    <property type="entry name" value="Myb_DNA-bind_4"/>
    <property type="match status" value="1"/>
</dbReference>
<keyword evidence="1" id="KW-1133">Transmembrane helix</keyword>
<dbReference type="PANTHER" id="PTHR33492:SF11">
    <property type="entry name" value="OS04G0670900 PROTEIN"/>
    <property type="match status" value="1"/>
</dbReference>
<evidence type="ECO:0000259" key="2">
    <source>
        <dbReference type="Pfam" id="PF13837"/>
    </source>
</evidence>
<accession>A0A9D4Z989</accession>